<organism evidence="1 2">
    <name type="scientific">Ficus carica</name>
    <name type="common">Common fig</name>
    <dbReference type="NCBI Taxonomy" id="3494"/>
    <lineage>
        <taxon>Eukaryota</taxon>
        <taxon>Viridiplantae</taxon>
        <taxon>Streptophyta</taxon>
        <taxon>Embryophyta</taxon>
        <taxon>Tracheophyta</taxon>
        <taxon>Spermatophyta</taxon>
        <taxon>Magnoliopsida</taxon>
        <taxon>eudicotyledons</taxon>
        <taxon>Gunneridae</taxon>
        <taxon>Pentapetalae</taxon>
        <taxon>rosids</taxon>
        <taxon>fabids</taxon>
        <taxon>Rosales</taxon>
        <taxon>Moraceae</taxon>
        <taxon>Ficeae</taxon>
        <taxon>Ficus</taxon>
    </lineage>
</organism>
<accession>A0AA87ZMP0</accession>
<reference evidence="1" key="1">
    <citation type="submission" date="2023-07" db="EMBL/GenBank/DDBJ databases">
        <title>draft genome sequence of fig (Ficus carica).</title>
        <authorList>
            <person name="Takahashi T."/>
            <person name="Nishimura K."/>
        </authorList>
    </citation>
    <scope>NUCLEOTIDE SEQUENCE</scope>
</reference>
<evidence type="ECO:0000313" key="2">
    <source>
        <dbReference type="Proteomes" id="UP001187192"/>
    </source>
</evidence>
<sequence length="105" mass="12357">MSDGDENTQVELQEMLVHALLKQPWQNSEDSLVYLYFYYEKFTLDPADRIYKEFSLFLKVKLPLEAKKMELGLHLSRGRSIMTKPVPSSVTQFDQDEADNYVYQI</sequence>
<dbReference type="Proteomes" id="UP001187192">
    <property type="component" value="Unassembled WGS sequence"/>
</dbReference>
<protein>
    <submittedName>
        <fullName evidence="1">Uncharacterized protein</fullName>
    </submittedName>
</protein>
<gene>
    <name evidence="1" type="ORF">TIFTF001_046095</name>
</gene>
<dbReference type="EMBL" id="BTGU01004417">
    <property type="protein sequence ID" value="GMN26826.1"/>
    <property type="molecule type" value="Genomic_DNA"/>
</dbReference>
<dbReference type="AlphaFoldDB" id="A0AA87ZMP0"/>
<proteinExistence type="predicted"/>
<comment type="caution">
    <text evidence="1">The sequence shown here is derived from an EMBL/GenBank/DDBJ whole genome shotgun (WGS) entry which is preliminary data.</text>
</comment>
<evidence type="ECO:0000313" key="1">
    <source>
        <dbReference type="EMBL" id="GMN26826.1"/>
    </source>
</evidence>
<keyword evidence="2" id="KW-1185">Reference proteome</keyword>
<name>A0AA87ZMP0_FICCA</name>